<protein>
    <submittedName>
        <fullName evidence="1">Uncharacterized protein</fullName>
    </submittedName>
</protein>
<gene>
    <name evidence="1" type="ORF">CSKR_201912</name>
</gene>
<organism evidence="1 2">
    <name type="scientific">Clonorchis sinensis</name>
    <name type="common">Chinese liver fluke</name>
    <dbReference type="NCBI Taxonomy" id="79923"/>
    <lineage>
        <taxon>Eukaryota</taxon>
        <taxon>Metazoa</taxon>
        <taxon>Spiralia</taxon>
        <taxon>Lophotrochozoa</taxon>
        <taxon>Platyhelminthes</taxon>
        <taxon>Trematoda</taxon>
        <taxon>Digenea</taxon>
        <taxon>Opisthorchiida</taxon>
        <taxon>Opisthorchiata</taxon>
        <taxon>Opisthorchiidae</taxon>
        <taxon>Clonorchis</taxon>
    </lineage>
</organism>
<reference evidence="1 2" key="1">
    <citation type="journal article" date="2018" name="Biotechnol. Adv.">
        <title>Improved genomic resources and new bioinformatic workflow for the carcinogenic parasite Clonorchis sinensis: Biotechnological implications.</title>
        <authorList>
            <person name="Wang D."/>
            <person name="Korhonen P.K."/>
            <person name="Gasser R.B."/>
            <person name="Young N.D."/>
        </authorList>
    </citation>
    <scope>NUCLEOTIDE SEQUENCE [LARGE SCALE GENOMIC DNA]</scope>
    <source>
        <strain evidence="1">Cs-k2</strain>
    </source>
</reference>
<comment type="caution">
    <text evidence="1">The sequence shown here is derived from an EMBL/GenBank/DDBJ whole genome shotgun (WGS) entry which is preliminary data.</text>
</comment>
<keyword evidence="2" id="KW-1185">Reference proteome</keyword>
<name>A0A8T1MY66_CLOSI</name>
<dbReference type="AlphaFoldDB" id="A0A8T1MY66"/>
<proteinExistence type="predicted"/>
<evidence type="ECO:0000313" key="1">
    <source>
        <dbReference type="EMBL" id="KAG5454103.1"/>
    </source>
</evidence>
<sequence>MMLSVSSSTVWIQGTYVPPNRRKKTGLLSVELEGAVDGLVMGLEELAEELAPLSSIIEAIQSAACDLDRAGKAITFSLEHTHGPSSSERSAVAPEYQMILRETNK</sequence>
<dbReference type="EMBL" id="NIRI02000010">
    <property type="protein sequence ID" value="KAG5454103.1"/>
    <property type="molecule type" value="Genomic_DNA"/>
</dbReference>
<evidence type="ECO:0000313" key="2">
    <source>
        <dbReference type="Proteomes" id="UP000286415"/>
    </source>
</evidence>
<reference evidence="1 2" key="2">
    <citation type="journal article" date="2021" name="Genomics">
        <title>High-quality reference genome for Clonorchis sinensis.</title>
        <authorList>
            <person name="Young N.D."/>
            <person name="Stroehlein A.J."/>
            <person name="Kinkar L."/>
            <person name="Wang T."/>
            <person name="Sohn W.M."/>
            <person name="Chang B.C.H."/>
            <person name="Kaur P."/>
            <person name="Weisz D."/>
            <person name="Dudchenko O."/>
            <person name="Aiden E.L."/>
            <person name="Korhonen P.K."/>
            <person name="Gasser R.B."/>
        </authorList>
    </citation>
    <scope>NUCLEOTIDE SEQUENCE [LARGE SCALE GENOMIC DNA]</scope>
    <source>
        <strain evidence="1">Cs-k2</strain>
    </source>
</reference>
<accession>A0A8T1MY66</accession>
<dbReference type="Proteomes" id="UP000286415">
    <property type="component" value="Unassembled WGS sequence"/>
</dbReference>